<feature type="transmembrane region" description="Helical" evidence="2">
    <location>
        <begin position="690"/>
        <end position="708"/>
    </location>
</feature>
<dbReference type="Proteomes" id="UP000186469">
    <property type="component" value="Unassembled WGS sequence"/>
</dbReference>
<dbReference type="STRING" id="1121455.SAMN02745728_01838"/>
<dbReference type="InterPro" id="IPR027417">
    <property type="entry name" value="P-loop_NTPase"/>
</dbReference>
<dbReference type="InterPro" id="IPR038734">
    <property type="entry name" value="YhaN_AAA"/>
</dbReference>
<feature type="coiled-coil region" evidence="1">
    <location>
        <begin position="1050"/>
        <end position="1112"/>
    </location>
</feature>
<evidence type="ECO:0000256" key="2">
    <source>
        <dbReference type="SAM" id="Phobius"/>
    </source>
</evidence>
<feature type="coiled-coil region" evidence="1">
    <location>
        <begin position="613"/>
        <end position="643"/>
    </location>
</feature>
<proteinExistence type="predicted"/>
<evidence type="ECO:0000313" key="4">
    <source>
        <dbReference type="EMBL" id="SHN68492.1"/>
    </source>
</evidence>
<reference evidence="4 5" key="1">
    <citation type="submission" date="2016-12" db="EMBL/GenBank/DDBJ databases">
        <authorList>
            <person name="Song W.-J."/>
            <person name="Kurnit D.M."/>
        </authorList>
    </citation>
    <scope>NUCLEOTIDE SEQUENCE [LARGE SCALE GENOMIC DNA]</scope>
    <source>
        <strain evidence="4 5">DSM 11393</strain>
    </source>
</reference>
<dbReference type="OrthoDB" id="9764467at2"/>
<dbReference type="EMBL" id="FRDI01000010">
    <property type="protein sequence ID" value="SHN68492.1"/>
    <property type="molecule type" value="Genomic_DNA"/>
</dbReference>
<keyword evidence="2" id="KW-1133">Transmembrane helix</keyword>
<dbReference type="PANTHER" id="PTHR41259">
    <property type="entry name" value="DOUBLE-STRAND BREAK REPAIR RAD50 ATPASE, PUTATIVE-RELATED"/>
    <property type="match status" value="1"/>
</dbReference>
<accession>A0A1M7TCN8</accession>
<feature type="coiled-coil region" evidence="1">
    <location>
        <begin position="380"/>
        <end position="431"/>
    </location>
</feature>
<name>A0A1M7TCN8_9BACT</name>
<keyword evidence="1" id="KW-0175">Coiled coil</keyword>
<feature type="coiled-coil region" evidence="1">
    <location>
        <begin position="1180"/>
        <end position="1221"/>
    </location>
</feature>
<dbReference type="Pfam" id="PF13514">
    <property type="entry name" value="AAA_27"/>
    <property type="match status" value="1"/>
</dbReference>
<evidence type="ECO:0000256" key="1">
    <source>
        <dbReference type="SAM" id="Coils"/>
    </source>
</evidence>
<gene>
    <name evidence="4" type="ORF">SAMN02745728_01838</name>
</gene>
<feature type="coiled-coil region" evidence="1">
    <location>
        <begin position="265"/>
        <end position="330"/>
    </location>
</feature>
<keyword evidence="2" id="KW-0812">Transmembrane</keyword>
<sequence>MYIQSFNVERFGSLKEQTIDNLSPNLNIVFGLNEAGKSTTLKFFQALLFGYKRGSRKLDFNATPNKGGGSLTINSRELGRVSLLRRPGTHGGNAELFDINEQLLGESDLRRLLQGVNASLFDNIYAFSLAELQSIQSFENDELVRVFSGAMAGLGKVSPAEALKKIADEKKALFGKSNSGTIYHKIKELQEIEGYIAELGPSLPRYFEYTEEQASLSETLENLQREESALLKGKTNLSLLRSIQPKWLEYCTLKTELESFKKPEFELADDAVERLERLNSQKEEQELSVSSKQRTLERFALSLNELQAKKEQAEQLIKDEAQILRIIEAKESISNNYSELNLLHKDNLVLKERLNLRIKSLGSDWSLEKVASFNFSVNIAQELDNQAETLNISKLQLEKAQDRVLQSEKACLELKTALENAKAQIKAQESAVWTTELKKLLAVDEGFDFSALYEANILRENPEEGIDSLTLGRKSFKFLNEYLVKNEKQAHFELLCNKQGTIENILAQKEQTLRAIEENTLFLKQRLPAISPAWSEDFLANFDFSHAKRQALNDLIKTLREDEKEQHEANEAFNLNHDIYLGQQKRIKEIESLLTEFSELPERKELELRRSALRQLHLRYKELEESRRLYKKAETELSDFVQTEQSLALQLQLPWWKKINKILSLALFFTVLALGLLGLGLFLAKDLFSYLSIGVGVIATIFYGFNFIDPSKPRKDQASLEQKNRKETLLIEERNNTKQNIDRLLDGFSELLSDSGLNIFSLDELSFLELEKEYERLAKLFDQADKRDKLLNELLPLKDEANKNKILLNVAQERLSNINNELQKTRILWGELLSEFKLTLDLTPESVLDIYNEALSLRSKLDEIYKLKALSSSQERNLNDFETEVLSCLPASVISALTLSVNNSAHLCRTAVDFAVLFEFMQKQGKALKLLNDLSQEYHKLFNQQLFYQNEYQKQQQQQNNDLTLEKEAQDKLNQSLEAWQNQLKKYGFSPDFSQSVAKQSLQLVQEACELLSLLKDKEQAIINLNNKRLAFLEQLNAFNGGTLSLNSDLSELLTEIDRLRQALEQAKTVIGEYKNITQAYQNGLGELKNESERLEQTCLKLKDLLALAETESIEAFKVVFGNLKKWESSNAELFKLKAELQVACINNSLFEKELKETPSENKGEMAIEVLTETLQSKTLEQIQQELDILELNLSELNTQKMNLTARQGELKAQLEQLNTKDMIAHYRVKESEIKEELTRHRDQWLKLNIAYHLLSSTKQRLEEERMPSLIKEAGVLFSEFTEGAYTQINLSMSETSLSVKHLVVVNKNGLRLKQEELSQGTKEQLYLALRLAYIREHAKHKETLPIIMDDILVNFDHYRARKTAEVLNNFSQGKSLYQADTLSASENAQQLFFFTCHHSTAELLREFNPDAKFLHLEKGLFKAV</sequence>
<feature type="domain" description="YhaN AAA" evidence="3">
    <location>
        <begin position="1"/>
        <end position="193"/>
    </location>
</feature>
<dbReference type="PANTHER" id="PTHR41259:SF1">
    <property type="entry name" value="DOUBLE-STRAND BREAK REPAIR RAD50 ATPASE, PUTATIVE-RELATED"/>
    <property type="match status" value="1"/>
</dbReference>
<keyword evidence="5" id="KW-1185">Reference proteome</keyword>
<evidence type="ECO:0000313" key="5">
    <source>
        <dbReference type="Proteomes" id="UP000186469"/>
    </source>
</evidence>
<dbReference type="SUPFAM" id="SSF52540">
    <property type="entry name" value="P-loop containing nucleoside triphosphate hydrolases"/>
    <property type="match status" value="1"/>
</dbReference>
<feature type="coiled-coil region" evidence="1">
    <location>
        <begin position="767"/>
        <end position="828"/>
    </location>
</feature>
<dbReference type="Gene3D" id="3.40.50.300">
    <property type="entry name" value="P-loop containing nucleotide triphosphate hydrolases"/>
    <property type="match status" value="2"/>
</dbReference>
<dbReference type="RefSeq" id="WP_072697526.1">
    <property type="nucleotide sequence ID" value="NZ_FRDI01000010.1"/>
</dbReference>
<feature type="transmembrane region" description="Helical" evidence="2">
    <location>
        <begin position="662"/>
        <end position="684"/>
    </location>
</feature>
<protein>
    <submittedName>
        <fullName evidence="4">AAA domain-containing protein</fullName>
    </submittedName>
</protein>
<evidence type="ECO:0000259" key="3">
    <source>
        <dbReference type="Pfam" id="PF13514"/>
    </source>
</evidence>
<keyword evidence="2" id="KW-0472">Membrane</keyword>
<organism evidence="4 5">
    <name type="scientific">Desulfovibrio litoralis DSM 11393</name>
    <dbReference type="NCBI Taxonomy" id="1121455"/>
    <lineage>
        <taxon>Bacteria</taxon>
        <taxon>Pseudomonadati</taxon>
        <taxon>Thermodesulfobacteriota</taxon>
        <taxon>Desulfovibrionia</taxon>
        <taxon>Desulfovibrionales</taxon>
        <taxon>Desulfovibrionaceae</taxon>
        <taxon>Desulfovibrio</taxon>
    </lineage>
</organism>